<evidence type="ECO:0000313" key="2">
    <source>
        <dbReference type="EMBL" id="KAL3075932.1"/>
    </source>
</evidence>
<keyword evidence="1" id="KW-0732">Signal</keyword>
<sequence>MSLLVAVLLLATLITMNMLMFTNGLCEYNHTTEWCQNDGDCLKNCAPVAENECDCVSRACLENWQQNNT</sequence>
<dbReference type="EMBL" id="JBICCN010000347">
    <property type="protein sequence ID" value="KAL3075932.1"/>
    <property type="molecule type" value="Genomic_DNA"/>
</dbReference>
<dbReference type="AlphaFoldDB" id="A0ABD2ID72"/>
<feature type="signal peptide" evidence="1">
    <location>
        <begin position="1"/>
        <end position="24"/>
    </location>
</feature>
<feature type="chain" id="PRO_5044786917" evidence="1">
    <location>
        <begin position="25"/>
        <end position="69"/>
    </location>
</feature>
<evidence type="ECO:0000313" key="3">
    <source>
        <dbReference type="Proteomes" id="UP001620645"/>
    </source>
</evidence>
<evidence type="ECO:0000256" key="1">
    <source>
        <dbReference type="SAM" id="SignalP"/>
    </source>
</evidence>
<proteinExistence type="predicted"/>
<reference evidence="2 3" key="1">
    <citation type="submission" date="2024-10" db="EMBL/GenBank/DDBJ databases">
        <authorList>
            <person name="Kim D."/>
        </authorList>
    </citation>
    <scope>NUCLEOTIDE SEQUENCE [LARGE SCALE GENOMIC DNA]</scope>
    <source>
        <strain evidence="2">Taebaek</strain>
    </source>
</reference>
<dbReference type="Proteomes" id="UP001620645">
    <property type="component" value="Unassembled WGS sequence"/>
</dbReference>
<comment type="caution">
    <text evidence="2">The sequence shown here is derived from an EMBL/GenBank/DDBJ whole genome shotgun (WGS) entry which is preliminary data.</text>
</comment>
<organism evidence="2 3">
    <name type="scientific">Heterodera schachtii</name>
    <name type="common">Sugarbeet cyst nematode worm</name>
    <name type="synonym">Tylenchus schachtii</name>
    <dbReference type="NCBI Taxonomy" id="97005"/>
    <lineage>
        <taxon>Eukaryota</taxon>
        <taxon>Metazoa</taxon>
        <taxon>Ecdysozoa</taxon>
        <taxon>Nematoda</taxon>
        <taxon>Chromadorea</taxon>
        <taxon>Rhabditida</taxon>
        <taxon>Tylenchina</taxon>
        <taxon>Tylenchomorpha</taxon>
        <taxon>Tylenchoidea</taxon>
        <taxon>Heteroderidae</taxon>
        <taxon>Heteroderinae</taxon>
        <taxon>Heterodera</taxon>
    </lineage>
</organism>
<gene>
    <name evidence="2" type="ORF">niasHS_012849</name>
</gene>
<protein>
    <submittedName>
        <fullName evidence="2">Uncharacterized protein</fullName>
    </submittedName>
</protein>
<name>A0ABD2ID72_HETSC</name>
<accession>A0ABD2ID72</accession>
<keyword evidence="3" id="KW-1185">Reference proteome</keyword>